<dbReference type="EMBL" id="JBDFQZ010000014">
    <property type="protein sequence ID" value="KAK9666591.1"/>
    <property type="molecule type" value="Genomic_DNA"/>
</dbReference>
<dbReference type="InterPro" id="IPR040220">
    <property type="entry name" value="DD11"/>
</dbReference>
<dbReference type="PANTHER" id="PTHR31207">
    <property type="entry name" value="ECA1 GAMETOGENESIS FAMILY PROTEIN (DUF784)-RELATED-RELATED"/>
    <property type="match status" value="1"/>
</dbReference>
<protein>
    <recommendedName>
        <fullName evidence="3">Prolamin-like domain-containing protein</fullName>
    </recommendedName>
</protein>
<evidence type="ECO:0000313" key="4">
    <source>
        <dbReference type="EMBL" id="KAK9666591.1"/>
    </source>
</evidence>
<accession>A0AAW1GSA3</accession>
<name>A0AAW1GSA3_SAPOF</name>
<reference evidence="4" key="1">
    <citation type="submission" date="2024-03" db="EMBL/GenBank/DDBJ databases">
        <title>WGS assembly of Saponaria officinalis var. Norfolk2.</title>
        <authorList>
            <person name="Jenkins J."/>
            <person name="Shu S."/>
            <person name="Grimwood J."/>
            <person name="Barry K."/>
            <person name="Goodstein D."/>
            <person name="Schmutz J."/>
            <person name="Leebens-Mack J."/>
            <person name="Osbourn A."/>
        </authorList>
    </citation>
    <scope>NUCLEOTIDE SEQUENCE [LARGE SCALE GENOMIC DNA]</scope>
    <source>
        <strain evidence="4">JIC</strain>
    </source>
</reference>
<dbReference type="Pfam" id="PF05617">
    <property type="entry name" value="Prolamin_like"/>
    <property type="match status" value="2"/>
</dbReference>
<dbReference type="PANTHER" id="PTHR31207:SF35">
    <property type="entry name" value="PROLAMIN-LIKE DOMAIN-CONTAINING PROTEIN"/>
    <property type="match status" value="1"/>
</dbReference>
<gene>
    <name evidence="4" type="ORF">RND81_14G196400</name>
</gene>
<organism evidence="4 5">
    <name type="scientific">Saponaria officinalis</name>
    <name type="common">Common soapwort</name>
    <name type="synonym">Lychnis saponaria</name>
    <dbReference type="NCBI Taxonomy" id="3572"/>
    <lineage>
        <taxon>Eukaryota</taxon>
        <taxon>Viridiplantae</taxon>
        <taxon>Streptophyta</taxon>
        <taxon>Embryophyta</taxon>
        <taxon>Tracheophyta</taxon>
        <taxon>Spermatophyta</taxon>
        <taxon>Magnoliopsida</taxon>
        <taxon>eudicotyledons</taxon>
        <taxon>Gunneridae</taxon>
        <taxon>Pentapetalae</taxon>
        <taxon>Caryophyllales</taxon>
        <taxon>Caryophyllaceae</taxon>
        <taxon>Caryophylleae</taxon>
        <taxon>Saponaria</taxon>
    </lineage>
</organism>
<evidence type="ECO:0000256" key="2">
    <source>
        <dbReference type="SAM" id="SignalP"/>
    </source>
</evidence>
<dbReference type="AlphaFoldDB" id="A0AAW1GSA3"/>
<dbReference type="InterPro" id="IPR008502">
    <property type="entry name" value="Prolamin-like"/>
</dbReference>
<evidence type="ECO:0000259" key="3">
    <source>
        <dbReference type="Pfam" id="PF05617"/>
    </source>
</evidence>
<comment type="caution">
    <text evidence="4">The sequence shown here is derived from an EMBL/GenBank/DDBJ whole genome shotgun (WGS) entry which is preliminary data.</text>
</comment>
<feature type="chain" id="PRO_5043463653" description="Prolamin-like domain-containing protein" evidence="2">
    <location>
        <begin position="27"/>
        <end position="216"/>
    </location>
</feature>
<feature type="domain" description="Prolamin-like" evidence="3">
    <location>
        <begin position="136"/>
        <end position="208"/>
    </location>
</feature>
<keyword evidence="5" id="KW-1185">Reference proteome</keyword>
<proteinExistence type="predicted"/>
<dbReference type="Proteomes" id="UP001443914">
    <property type="component" value="Unassembled WGS sequence"/>
</dbReference>
<keyword evidence="1 2" id="KW-0732">Signal</keyword>
<sequence>MEYKATSSVNLLVTIVILFVTSFVLASTVVESAYIPSPSEDRQVQKCASEIGETCGNSIFHYVFGAGKHVSKECCTILLNAGERCHDLLTTVTIRIEHFSEQRAKEIRRKNDKVWEFCKRRGQISPSPSEDYQVQKCASEIGETCGNSIFHYVFGAGKHVSKECCTILLNAGERCHDLLTTVTIRVEHFPEQQAKEIRRKNEKVWEFCKRRGQISN</sequence>
<evidence type="ECO:0000313" key="5">
    <source>
        <dbReference type="Proteomes" id="UP001443914"/>
    </source>
</evidence>
<evidence type="ECO:0000256" key="1">
    <source>
        <dbReference type="ARBA" id="ARBA00022729"/>
    </source>
</evidence>
<feature type="domain" description="Prolamin-like" evidence="3">
    <location>
        <begin position="46"/>
        <end position="118"/>
    </location>
</feature>
<feature type="signal peptide" evidence="2">
    <location>
        <begin position="1"/>
        <end position="26"/>
    </location>
</feature>